<comment type="caution">
    <text evidence="2">The sequence shown here is derived from an EMBL/GenBank/DDBJ whole genome shotgun (WGS) entry which is preliminary data.</text>
</comment>
<dbReference type="InterPro" id="IPR051094">
    <property type="entry name" value="Diverse_Catalytic_Enzymes"/>
</dbReference>
<sequence>MDERHPNWSYASARKGNLYTRHGDFRTEFGRDYTRIIHSLAYSRLKHKTQVFFTTKNDHISTRIDHVNQVNSVSNTIGVYLGLNTELISAIALGHDLGHSPFGHLGERVLQKISRDELGKTFWHEQQGLRVVDEIETLLDPAGKTQNLMLTYAVRDGIISHCGEVSSTVIRPREEAMDLVDITRPSQYAPYTWEGCVVKIADKIAYLGRDIEDAVRLRILKEDGKPLQDLLCELNSHFHENMQSVTNTSIMYPLITDICRESSPDKGIVLSEAHIKLMDTVMRFNYEYIYKNKRLEIYHNYAQLILESIYNLLQECYGSTRTMDNIRRLSEAYPTLGRHFEKRMMKFSDIGRAEANPEEYGNDVIYHIGESEADYKKACIDYIAGMTDTYAEKIFGEMTTF</sequence>
<dbReference type="PANTHER" id="PTHR35795">
    <property type="entry name" value="SLR1885 PROTEIN"/>
    <property type="match status" value="1"/>
</dbReference>
<dbReference type="Proteomes" id="UP000005481">
    <property type="component" value="Unassembled WGS sequence"/>
</dbReference>
<accession>G9YI26</accession>
<dbReference type="PATRIC" id="fig|861450.3.peg.1220"/>
<proteinExistence type="predicted"/>
<dbReference type="SMART" id="SM00471">
    <property type="entry name" value="HDc"/>
    <property type="match status" value="1"/>
</dbReference>
<evidence type="ECO:0000313" key="3">
    <source>
        <dbReference type="Proteomes" id="UP000005481"/>
    </source>
</evidence>
<dbReference type="AlphaFoldDB" id="G9YI26"/>
<organism evidence="2 3">
    <name type="scientific">Anaeroglobus geminatus F0357</name>
    <dbReference type="NCBI Taxonomy" id="861450"/>
    <lineage>
        <taxon>Bacteria</taxon>
        <taxon>Bacillati</taxon>
        <taxon>Bacillota</taxon>
        <taxon>Negativicutes</taxon>
        <taxon>Veillonellales</taxon>
        <taxon>Veillonellaceae</taxon>
        <taxon>Anaeroglobus</taxon>
    </lineage>
</organism>
<name>G9YI26_9FIRM</name>
<gene>
    <name evidence="2" type="ORF">HMPREF0080_01311</name>
</gene>
<dbReference type="EMBL" id="AGCJ01000057">
    <property type="protein sequence ID" value="EHM40097.1"/>
    <property type="molecule type" value="Genomic_DNA"/>
</dbReference>
<dbReference type="PANTHER" id="PTHR35795:SF1">
    <property type="entry name" value="BIS(5'-NUCLEOSYL)-TETRAPHOSPHATASE, SYMMETRICAL"/>
    <property type="match status" value="1"/>
</dbReference>
<evidence type="ECO:0000259" key="1">
    <source>
        <dbReference type="PROSITE" id="PS51831"/>
    </source>
</evidence>
<reference evidence="2 3" key="1">
    <citation type="submission" date="2011-08" db="EMBL/GenBank/DDBJ databases">
        <authorList>
            <person name="Weinstock G."/>
            <person name="Sodergren E."/>
            <person name="Clifton S."/>
            <person name="Fulton L."/>
            <person name="Fulton B."/>
            <person name="Courtney L."/>
            <person name="Fronick C."/>
            <person name="Harrison M."/>
            <person name="Strong C."/>
            <person name="Farmer C."/>
            <person name="Delahaunty K."/>
            <person name="Markovic C."/>
            <person name="Hall O."/>
            <person name="Minx P."/>
            <person name="Tomlinson C."/>
            <person name="Mitreva M."/>
            <person name="Hou S."/>
            <person name="Chen J."/>
            <person name="Wollam A."/>
            <person name="Pepin K.H."/>
            <person name="Johnson M."/>
            <person name="Bhonagiri V."/>
            <person name="Zhang X."/>
            <person name="Suruliraj S."/>
            <person name="Warren W."/>
            <person name="Chinwalla A."/>
            <person name="Mardis E.R."/>
            <person name="Wilson R.K."/>
        </authorList>
    </citation>
    <scope>NUCLEOTIDE SEQUENCE [LARGE SCALE GENOMIC DNA]</scope>
    <source>
        <strain evidence="2 3">F0357</strain>
    </source>
</reference>
<dbReference type="SUPFAM" id="SSF109604">
    <property type="entry name" value="HD-domain/PDEase-like"/>
    <property type="match status" value="1"/>
</dbReference>
<dbReference type="STRING" id="861450.HMPREF0080_01311"/>
<dbReference type="InterPro" id="IPR006674">
    <property type="entry name" value="HD_domain"/>
</dbReference>
<feature type="domain" description="HD" evidence="1">
    <location>
        <begin position="63"/>
        <end position="207"/>
    </location>
</feature>
<dbReference type="CDD" id="cd00077">
    <property type="entry name" value="HDc"/>
    <property type="match status" value="1"/>
</dbReference>
<dbReference type="Pfam" id="PF01966">
    <property type="entry name" value="HD"/>
    <property type="match status" value="1"/>
</dbReference>
<protein>
    <submittedName>
        <fullName evidence="2">Putative dGTPase</fullName>
    </submittedName>
</protein>
<keyword evidence="3" id="KW-1185">Reference proteome</keyword>
<evidence type="ECO:0000313" key="2">
    <source>
        <dbReference type="EMBL" id="EHM40097.1"/>
    </source>
</evidence>
<dbReference type="HOGENOM" id="CLU_028163_1_1_9"/>
<dbReference type="Gene3D" id="1.10.3210.10">
    <property type="entry name" value="Hypothetical protein af1432"/>
    <property type="match status" value="1"/>
</dbReference>
<dbReference type="PROSITE" id="PS51831">
    <property type="entry name" value="HD"/>
    <property type="match status" value="1"/>
</dbReference>
<dbReference type="InterPro" id="IPR003607">
    <property type="entry name" value="HD/PDEase_dom"/>
</dbReference>
<dbReference type="eggNOG" id="COG0232">
    <property type="taxonomic scope" value="Bacteria"/>
</dbReference>